<dbReference type="Pfam" id="PF05960">
    <property type="entry name" value="DUF885"/>
    <property type="match status" value="1"/>
</dbReference>
<organism evidence="1 2">
    <name type="scientific">Rothia kristinae</name>
    <dbReference type="NCBI Taxonomy" id="37923"/>
    <lineage>
        <taxon>Bacteria</taxon>
        <taxon>Bacillati</taxon>
        <taxon>Actinomycetota</taxon>
        <taxon>Actinomycetes</taxon>
        <taxon>Micrococcales</taxon>
        <taxon>Micrococcaceae</taxon>
        <taxon>Rothia</taxon>
    </lineage>
</organism>
<dbReference type="RefSeq" id="WP_081275360.1">
    <property type="nucleotide sequence ID" value="NZ_CP065738.1"/>
</dbReference>
<dbReference type="PANTHER" id="PTHR33361">
    <property type="entry name" value="GLR0591 PROTEIN"/>
    <property type="match status" value="1"/>
</dbReference>
<dbReference type="GeneID" id="61263119"/>
<name>A0A7T3CF68_9MICC</name>
<protein>
    <submittedName>
        <fullName evidence="1">DUF885 domain-containing protein</fullName>
    </submittedName>
</protein>
<dbReference type="AlphaFoldDB" id="A0A7T3CF68"/>
<gene>
    <name evidence="1" type="ORF">I6G21_06955</name>
</gene>
<evidence type="ECO:0000313" key="2">
    <source>
        <dbReference type="Proteomes" id="UP000594975"/>
    </source>
</evidence>
<reference evidence="1 2" key="1">
    <citation type="submission" date="2020-12" db="EMBL/GenBank/DDBJ databases">
        <title>FDA dAtabase for Regulatory Grade micrObial Sequences (FDA-ARGOS): Supporting development and validation of Infectious Disease Dx tests.</title>
        <authorList>
            <person name="Sproer C."/>
            <person name="Gronow S."/>
            <person name="Severitt S."/>
            <person name="Schroder I."/>
            <person name="Tallon L."/>
            <person name="Sadzewicz L."/>
            <person name="Zhao X."/>
            <person name="Boylan J."/>
            <person name="Ott S."/>
            <person name="Bowen H."/>
            <person name="Vavikolanu K."/>
            <person name="Mehta A."/>
            <person name="Aluvathingal J."/>
            <person name="Nadendla S."/>
            <person name="Lowell S."/>
            <person name="Myers T."/>
            <person name="Yan Y."/>
            <person name="Sichtig H."/>
        </authorList>
    </citation>
    <scope>NUCLEOTIDE SEQUENCE [LARGE SCALE GENOMIC DNA]</scope>
    <source>
        <strain evidence="1 2">FDAARGOS_864</strain>
    </source>
</reference>
<proteinExistence type="predicted"/>
<dbReference type="EMBL" id="CP065738">
    <property type="protein sequence ID" value="QPT53044.1"/>
    <property type="molecule type" value="Genomic_DNA"/>
</dbReference>
<evidence type="ECO:0000313" key="1">
    <source>
        <dbReference type="EMBL" id="QPT53044.1"/>
    </source>
</evidence>
<sequence length="576" mass="64244">MTENTVTGVTPDELPEALRLDRERTAIDEAADAYYEEYLALHPDAATIEGRPGHETEYSDYSPAGEEADVELARRTLEAVNALEPRDAVDRVTLDVLNERLGLQIEAHLAGLGAWELNPLATEAHGIRQIFDLMPQETAQDWSHIVGRMANVPAAIDGFIETLEHHREAGRVAAARQVRLLVEQFRAYAQSGGFFDGLAEQAVAADAGLDGSAQDAARAAAGAYRRLADHLEQVLLPEAPEEDAVGIERYRLHSRQFLGAEVDLAETYRWGVEELERIIAEQEQVAEQIRPGASIAEAKRALDEDPARRLEGTDALREWMQRVSDRAVEFLAREHFTIEGPMRTIECMIAPTHDGGIYYTPPSADFSRPGRMWWSVPEGETQFTTWAETSTVYHEGVPGHHLQFATGAALASSVNDYRAHGVWVSGHGEGWALYAERLMEQLGYLEDPGDRMGMLDGQRMRAARVVFDIGVHCGFEIPQAWAERIGHSGTWTAEAGHEFLAQNLDISKGQREFEFHRYLGWPGQAPSYKIGQRIWEQLRDEALQRGESLREFHTRALLIGSVGLDTLRRALQDPEA</sequence>
<dbReference type="KEGG" id="rkr:I6G21_06955"/>
<accession>A0A7T3CF68</accession>
<dbReference type="PANTHER" id="PTHR33361:SF2">
    <property type="entry name" value="DUF885 DOMAIN-CONTAINING PROTEIN"/>
    <property type="match status" value="1"/>
</dbReference>
<dbReference type="Proteomes" id="UP000594975">
    <property type="component" value="Chromosome"/>
</dbReference>
<dbReference type="InterPro" id="IPR010281">
    <property type="entry name" value="DUF885"/>
</dbReference>